<organism evidence="1 2">
    <name type="scientific">Spiroplasma clarkii</name>
    <dbReference type="NCBI Taxonomy" id="2139"/>
    <lineage>
        <taxon>Bacteria</taxon>
        <taxon>Bacillati</taxon>
        <taxon>Mycoplasmatota</taxon>
        <taxon>Mollicutes</taxon>
        <taxon>Entomoplasmatales</taxon>
        <taxon>Spiroplasmataceae</taxon>
        <taxon>Spiroplasma</taxon>
    </lineage>
</organism>
<dbReference type="EMBL" id="CP024870">
    <property type="protein sequence ID" value="ATX70370.1"/>
    <property type="molecule type" value="Genomic_DNA"/>
</dbReference>
<reference evidence="1 2" key="1">
    <citation type="submission" date="2017-11" db="EMBL/GenBank/DDBJ databases">
        <title>Complete genome sequence of Spiroplasma clarkii CN-5 (DSM 19994).</title>
        <authorList>
            <person name="Tsai Y.-M."/>
            <person name="Chang A."/>
            <person name="Lo W.-S."/>
            <person name="Kuo C.-H."/>
        </authorList>
    </citation>
    <scope>NUCLEOTIDE SEQUENCE [LARGE SCALE GENOMIC DNA]</scope>
    <source>
        <strain evidence="1 2">CN-5</strain>
    </source>
</reference>
<dbReference type="GO" id="GO:0006352">
    <property type="term" value="P:DNA-templated transcription initiation"/>
    <property type="evidence" value="ECO:0007669"/>
    <property type="project" value="InterPro"/>
</dbReference>
<dbReference type="SUPFAM" id="SSF88946">
    <property type="entry name" value="Sigma2 domain of RNA polymerase sigma factors"/>
    <property type="match status" value="1"/>
</dbReference>
<keyword evidence="2" id="KW-1185">Reference proteome</keyword>
<dbReference type="Proteomes" id="UP000231179">
    <property type="component" value="Chromosome"/>
</dbReference>
<gene>
    <name evidence="1" type="ORF">SCLAR_v1c00330</name>
</gene>
<protein>
    <submittedName>
        <fullName evidence="1">Uncharacterized protein</fullName>
    </submittedName>
</protein>
<dbReference type="InterPro" id="IPR013325">
    <property type="entry name" value="RNA_pol_sigma_r2"/>
</dbReference>
<name>A0A2K8KFA7_9MOLU</name>
<proteinExistence type="predicted"/>
<dbReference type="GO" id="GO:0003700">
    <property type="term" value="F:DNA-binding transcription factor activity"/>
    <property type="evidence" value="ECO:0007669"/>
    <property type="project" value="InterPro"/>
</dbReference>
<accession>A0A2K8KFA7</accession>
<sequence length="205" mass="25011">MNNILVKNALYELFAKMLPKLVEQELIQLAHDEFNIMRKACHTYTKIKITPDELLNVAFFSTVEALEKYDETRNIPITNFIKYITKQRVKDVIRSWYRKNEVDHFVHEYNNPNSDGASLYEQSIDIFSCLKYQQNRTREEISNLMVQYNEKTNSWVRTRCIELICENYSASYIRRKLFIKRREYELLRDDFFDFVRKYWNYDNIY</sequence>
<evidence type="ECO:0000313" key="1">
    <source>
        <dbReference type="EMBL" id="ATX70370.1"/>
    </source>
</evidence>
<dbReference type="AlphaFoldDB" id="A0A2K8KFA7"/>
<evidence type="ECO:0000313" key="2">
    <source>
        <dbReference type="Proteomes" id="UP000231179"/>
    </source>
</evidence>
<dbReference type="RefSeq" id="WP_100253933.1">
    <property type="nucleotide sequence ID" value="NZ_CP024870.1"/>
</dbReference>